<accession>A0A0E9UAD6</accession>
<dbReference type="EMBL" id="GBXM01045796">
    <property type="protein sequence ID" value="JAH62781.1"/>
    <property type="molecule type" value="Transcribed_RNA"/>
</dbReference>
<protein>
    <submittedName>
        <fullName evidence="1">Uncharacterized protein</fullName>
    </submittedName>
</protein>
<reference evidence="1" key="1">
    <citation type="submission" date="2014-11" db="EMBL/GenBank/DDBJ databases">
        <authorList>
            <person name="Amaro Gonzalez C."/>
        </authorList>
    </citation>
    <scope>NUCLEOTIDE SEQUENCE</scope>
</reference>
<name>A0A0E9UAD6_ANGAN</name>
<reference evidence="1" key="2">
    <citation type="journal article" date="2015" name="Fish Shellfish Immunol.">
        <title>Early steps in the European eel (Anguilla anguilla)-Vibrio vulnificus interaction in the gills: Role of the RtxA13 toxin.</title>
        <authorList>
            <person name="Callol A."/>
            <person name="Pajuelo D."/>
            <person name="Ebbesson L."/>
            <person name="Teles M."/>
            <person name="MacKenzie S."/>
            <person name="Amaro C."/>
        </authorList>
    </citation>
    <scope>NUCLEOTIDE SEQUENCE</scope>
</reference>
<proteinExistence type="predicted"/>
<sequence length="25" mass="3031">MFSLIKYEYIFNFCLSHLKNTECVS</sequence>
<organism evidence="1">
    <name type="scientific">Anguilla anguilla</name>
    <name type="common">European freshwater eel</name>
    <name type="synonym">Muraena anguilla</name>
    <dbReference type="NCBI Taxonomy" id="7936"/>
    <lineage>
        <taxon>Eukaryota</taxon>
        <taxon>Metazoa</taxon>
        <taxon>Chordata</taxon>
        <taxon>Craniata</taxon>
        <taxon>Vertebrata</taxon>
        <taxon>Euteleostomi</taxon>
        <taxon>Actinopterygii</taxon>
        <taxon>Neopterygii</taxon>
        <taxon>Teleostei</taxon>
        <taxon>Anguilliformes</taxon>
        <taxon>Anguillidae</taxon>
        <taxon>Anguilla</taxon>
    </lineage>
</organism>
<dbReference type="AlphaFoldDB" id="A0A0E9UAD6"/>
<evidence type="ECO:0000313" key="1">
    <source>
        <dbReference type="EMBL" id="JAH62781.1"/>
    </source>
</evidence>